<dbReference type="SUPFAM" id="SSF52833">
    <property type="entry name" value="Thioredoxin-like"/>
    <property type="match status" value="1"/>
</dbReference>
<evidence type="ECO:0000313" key="8">
    <source>
        <dbReference type="EMBL" id="CZF82979.1"/>
    </source>
</evidence>
<proteinExistence type="inferred from homology"/>
<evidence type="ECO:0000256" key="4">
    <source>
        <dbReference type="PIRSR" id="PIRSR000303-1"/>
    </source>
</evidence>
<evidence type="ECO:0000256" key="5">
    <source>
        <dbReference type="RuleBase" id="RU000499"/>
    </source>
</evidence>
<name>A0A128F871_9GAMM</name>
<dbReference type="RefSeq" id="WP_062665227.1">
    <property type="nucleotide sequence ID" value="NZ_FIZX01000002.1"/>
</dbReference>
<dbReference type="PIRSF" id="PIRSF000303">
    <property type="entry name" value="Glutathion_perox"/>
    <property type="match status" value="1"/>
</dbReference>
<dbReference type="InterPro" id="IPR013766">
    <property type="entry name" value="Thioredoxin_domain"/>
</dbReference>
<dbReference type="InterPro" id="IPR036249">
    <property type="entry name" value="Thioredoxin-like_sf"/>
</dbReference>
<evidence type="ECO:0000313" key="9">
    <source>
        <dbReference type="Proteomes" id="UP000071641"/>
    </source>
</evidence>
<keyword evidence="3 5" id="KW-0560">Oxidoreductase</keyword>
<evidence type="ECO:0000256" key="3">
    <source>
        <dbReference type="ARBA" id="ARBA00023002"/>
    </source>
</evidence>
<accession>A0A128F871</accession>
<dbReference type="Pfam" id="PF00255">
    <property type="entry name" value="GSHPx"/>
    <property type="match status" value="1"/>
</dbReference>
<keyword evidence="6" id="KW-0732">Signal</keyword>
<gene>
    <name evidence="8" type="ORF">GCE9029_03559</name>
</gene>
<dbReference type="InterPro" id="IPR029759">
    <property type="entry name" value="GPX_AS"/>
</dbReference>
<dbReference type="PANTHER" id="PTHR11592">
    <property type="entry name" value="GLUTATHIONE PEROXIDASE"/>
    <property type="match status" value="1"/>
</dbReference>
<feature type="domain" description="Thioredoxin" evidence="7">
    <location>
        <begin position="11"/>
        <end position="179"/>
    </location>
</feature>
<dbReference type="PROSITE" id="PS51352">
    <property type="entry name" value="THIOREDOXIN_2"/>
    <property type="match status" value="1"/>
</dbReference>
<evidence type="ECO:0000256" key="2">
    <source>
        <dbReference type="ARBA" id="ARBA00022559"/>
    </source>
</evidence>
<sequence length="182" mass="20027">MKMLIPAVITLALSAPASAQSCPDILNGSQRKLNSNETVDLCETFKGKTLLVVNTASQCGYTPQFEQLEALYQKYKDEGFSVIGFPSNDFNQDRGNEERSAKVCYLDYGVTFPMMARSPVKGSDANPVFAEISKQAGVEPRWNFYKYLINAKGEVVATFPGSVSPISSNITMILESIIFKTK</sequence>
<dbReference type="EMBL" id="FIZX01000002">
    <property type="protein sequence ID" value="CZF82979.1"/>
    <property type="molecule type" value="Genomic_DNA"/>
</dbReference>
<dbReference type="Gene3D" id="3.40.30.10">
    <property type="entry name" value="Glutaredoxin"/>
    <property type="match status" value="1"/>
</dbReference>
<dbReference type="InterPro" id="IPR000889">
    <property type="entry name" value="Glutathione_peroxidase"/>
</dbReference>
<reference evidence="9" key="1">
    <citation type="submission" date="2016-02" db="EMBL/GenBank/DDBJ databases">
        <authorList>
            <person name="Rodrigo-Torres Lidia"/>
            <person name="Arahal R.David."/>
        </authorList>
    </citation>
    <scope>NUCLEOTIDE SEQUENCE [LARGE SCALE GENOMIC DNA]</scope>
    <source>
        <strain evidence="9">CECT 9029</strain>
    </source>
</reference>
<dbReference type="PRINTS" id="PR01011">
    <property type="entry name" value="GLUTPROXDASE"/>
</dbReference>
<dbReference type="PROSITE" id="PS00460">
    <property type="entry name" value="GLUTATHIONE_PEROXID_1"/>
    <property type="match status" value="1"/>
</dbReference>
<feature type="chain" id="PRO_5007282177" description="Glutathione peroxidase" evidence="6">
    <location>
        <begin position="20"/>
        <end position="182"/>
    </location>
</feature>
<evidence type="ECO:0000256" key="6">
    <source>
        <dbReference type="SAM" id="SignalP"/>
    </source>
</evidence>
<feature type="active site" evidence="4">
    <location>
        <position position="59"/>
    </location>
</feature>
<dbReference type="GO" id="GO:0034599">
    <property type="term" value="P:cellular response to oxidative stress"/>
    <property type="evidence" value="ECO:0007669"/>
    <property type="project" value="TreeGrafter"/>
</dbReference>
<dbReference type="GO" id="GO:0004601">
    <property type="term" value="F:peroxidase activity"/>
    <property type="evidence" value="ECO:0007669"/>
    <property type="project" value="UniProtKB-KW"/>
</dbReference>
<dbReference type="OrthoDB" id="9785502at2"/>
<dbReference type="PROSITE" id="PS51355">
    <property type="entry name" value="GLUTATHIONE_PEROXID_3"/>
    <property type="match status" value="1"/>
</dbReference>
<evidence type="ECO:0000256" key="1">
    <source>
        <dbReference type="ARBA" id="ARBA00006926"/>
    </source>
</evidence>
<keyword evidence="9" id="KW-1185">Reference proteome</keyword>
<protein>
    <recommendedName>
        <fullName evidence="5">Glutathione peroxidase</fullName>
    </recommendedName>
</protein>
<comment type="similarity">
    <text evidence="1 5">Belongs to the glutathione peroxidase family.</text>
</comment>
<organism evidence="8 9">
    <name type="scientific">Grimontia celer</name>
    <dbReference type="NCBI Taxonomy" id="1796497"/>
    <lineage>
        <taxon>Bacteria</taxon>
        <taxon>Pseudomonadati</taxon>
        <taxon>Pseudomonadota</taxon>
        <taxon>Gammaproteobacteria</taxon>
        <taxon>Vibrionales</taxon>
        <taxon>Vibrionaceae</taxon>
        <taxon>Grimontia</taxon>
    </lineage>
</organism>
<dbReference type="Proteomes" id="UP000071641">
    <property type="component" value="Unassembled WGS sequence"/>
</dbReference>
<dbReference type="CDD" id="cd00340">
    <property type="entry name" value="GSH_Peroxidase"/>
    <property type="match status" value="1"/>
</dbReference>
<keyword evidence="2 5" id="KW-0575">Peroxidase</keyword>
<evidence type="ECO:0000259" key="7">
    <source>
        <dbReference type="PROSITE" id="PS51352"/>
    </source>
</evidence>
<feature type="signal peptide" evidence="6">
    <location>
        <begin position="1"/>
        <end position="19"/>
    </location>
</feature>
<dbReference type="PROSITE" id="PS51257">
    <property type="entry name" value="PROKAR_LIPOPROTEIN"/>
    <property type="match status" value="1"/>
</dbReference>
<dbReference type="STRING" id="1796497.GCE9029_03559"/>
<dbReference type="PANTHER" id="PTHR11592:SF44">
    <property type="entry name" value="GLUTATHIONE PEROXIDASE"/>
    <property type="match status" value="1"/>
</dbReference>
<dbReference type="AlphaFoldDB" id="A0A128F871"/>